<dbReference type="RefSeq" id="WP_092003598.1">
    <property type="nucleotide sequence ID" value="NZ_FMYQ01000030.1"/>
</dbReference>
<dbReference type="Pfam" id="PF18143">
    <property type="entry name" value="HAD_SAK_2"/>
    <property type="match status" value="1"/>
</dbReference>
<accession>A0A1G6ZIC3</accession>
<sequence length="197" mass="22106">MTNESTRPALVLDQPTPTLFVDYDGTLHRGHGVLDEHGNVSLDSDEPAFEYAPLLASMLEPYPDVEIVLTTRWLQKLSLEQVVSFLPRALAKRVVGTTAGIKARFGYIKSGIDRTYIIRSYVFEKRLKNWLAIDDSVYGAFDLRTDFLDLTEHLVLLDPKKGISDAMAQQRIVDWLVDVHGDDSCCPAPTGPKDTER</sequence>
<evidence type="ECO:0000313" key="1">
    <source>
        <dbReference type="EMBL" id="SDE02057.1"/>
    </source>
</evidence>
<proteinExistence type="predicted"/>
<protein>
    <submittedName>
        <fullName evidence="1">Uncharacterized protein</fullName>
    </submittedName>
</protein>
<dbReference type="OrthoDB" id="8773450at2"/>
<reference evidence="2" key="1">
    <citation type="submission" date="2016-09" db="EMBL/GenBank/DDBJ databases">
        <authorList>
            <person name="Varghese N."/>
            <person name="Submissions S."/>
        </authorList>
    </citation>
    <scope>NUCLEOTIDE SEQUENCE [LARGE SCALE GENOMIC DNA]</scope>
    <source>
        <strain evidence="2">TNe-862</strain>
    </source>
</reference>
<dbReference type="EMBL" id="FMYQ01000030">
    <property type="protein sequence ID" value="SDE02057.1"/>
    <property type="molecule type" value="Genomic_DNA"/>
</dbReference>
<organism evidence="1 2">
    <name type="scientific">Paraburkholderia lycopersici</name>
    <dbReference type="NCBI Taxonomy" id="416944"/>
    <lineage>
        <taxon>Bacteria</taxon>
        <taxon>Pseudomonadati</taxon>
        <taxon>Pseudomonadota</taxon>
        <taxon>Betaproteobacteria</taxon>
        <taxon>Burkholderiales</taxon>
        <taxon>Burkholderiaceae</taxon>
        <taxon>Paraburkholderia</taxon>
    </lineage>
</organism>
<gene>
    <name evidence="1" type="ORF">SAMN05421548_13093</name>
</gene>
<dbReference type="Proteomes" id="UP000198908">
    <property type="component" value="Unassembled WGS sequence"/>
</dbReference>
<dbReference type="STRING" id="416944.SAMN05421548_13093"/>
<evidence type="ECO:0000313" key="2">
    <source>
        <dbReference type="Proteomes" id="UP000198908"/>
    </source>
</evidence>
<name>A0A1G6ZIC3_9BURK</name>
<keyword evidence="2" id="KW-1185">Reference proteome</keyword>
<dbReference type="AlphaFoldDB" id="A0A1G6ZIC3"/>